<dbReference type="AlphaFoldDB" id="A0A8S3U6P7"/>
<dbReference type="OrthoDB" id="6091944at2759"/>
<accession>A0A8S3U6P7</accession>
<gene>
    <name evidence="8" type="ORF">MEDL_48858</name>
</gene>
<comment type="caution">
    <text evidence="8">The sequence shown here is derived from an EMBL/GenBank/DDBJ whole genome shotgun (WGS) entry which is preliminary data.</text>
</comment>
<dbReference type="SUPFAM" id="SSF56672">
    <property type="entry name" value="DNA/RNA polymerases"/>
    <property type="match status" value="1"/>
</dbReference>
<evidence type="ECO:0000259" key="7">
    <source>
        <dbReference type="Pfam" id="PF17917"/>
    </source>
</evidence>
<keyword evidence="2" id="KW-0548">Nucleotidyltransferase</keyword>
<name>A0A8S3U6P7_MYTED</name>
<keyword evidence="5" id="KW-0378">Hydrolase</keyword>
<evidence type="ECO:0000256" key="2">
    <source>
        <dbReference type="ARBA" id="ARBA00022695"/>
    </source>
</evidence>
<dbReference type="InterPro" id="IPR043502">
    <property type="entry name" value="DNA/RNA_pol_sf"/>
</dbReference>
<dbReference type="PANTHER" id="PTHR37984">
    <property type="entry name" value="PROTEIN CBG26694"/>
    <property type="match status" value="1"/>
</dbReference>
<dbReference type="CDD" id="cd09274">
    <property type="entry name" value="RNase_HI_RT_Ty3"/>
    <property type="match status" value="1"/>
</dbReference>
<keyword evidence="3" id="KW-0540">Nuclease</keyword>
<evidence type="ECO:0000256" key="5">
    <source>
        <dbReference type="ARBA" id="ARBA00022801"/>
    </source>
</evidence>
<dbReference type="GO" id="GO:0016787">
    <property type="term" value="F:hydrolase activity"/>
    <property type="evidence" value="ECO:0007669"/>
    <property type="project" value="UniProtKB-KW"/>
</dbReference>
<evidence type="ECO:0000256" key="6">
    <source>
        <dbReference type="ARBA" id="ARBA00022918"/>
    </source>
</evidence>
<keyword evidence="6" id="KW-0695">RNA-directed DNA polymerase</keyword>
<evidence type="ECO:0000256" key="4">
    <source>
        <dbReference type="ARBA" id="ARBA00022759"/>
    </source>
</evidence>
<reference evidence="8" key="1">
    <citation type="submission" date="2021-03" db="EMBL/GenBank/DDBJ databases">
        <authorList>
            <person name="Bekaert M."/>
        </authorList>
    </citation>
    <scope>NUCLEOTIDE SEQUENCE</scope>
</reference>
<evidence type="ECO:0000313" key="8">
    <source>
        <dbReference type="EMBL" id="CAG2236349.1"/>
    </source>
</evidence>
<evidence type="ECO:0000256" key="3">
    <source>
        <dbReference type="ARBA" id="ARBA00022722"/>
    </source>
</evidence>
<keyword evidence="9" id="KW-1185">Reference proteome</keyword>
<dbReference type="Pfam" id="PF17917">
    <property type="entry name" value="RT_RNaseH"/>
    <property type="match status" value="1"/>
</dbReference>
<dbReference type="InterPro" id="IPR050951">
    <property type="entry name" value="Retrovirus_Pol_polyprotein"/>
</dbReference>
<evidence type="ECO:0000256" key="1">
    <source>
        <dbReference type="ARBA" id="ARBA00022679"/>
    </source>
</evidence>
<keyword evidence="1" id="KW-0808">Transferase</keyword>
<feature type="domain" description="Reverse transcriptase RNase H-like" evidence="7">
    <location>
        <begin position="5"/>
        <end position="80"/>
    </location>
</feature>
<dbReference type="GO" id="GO:0004519">
    <property type="term" value="F:endonuclease activity"/>
    <property type="evidence" value="ECO:0007669"/>
    <property type="project" value="UniProtKB-KW"/>
</dbReference>
<protein>
    <recommendedName>
        <fullName evidence="7">Reverse transcriptase RNase H-like domain-containing protein</fullName>
    </recommendedName>
</protein>
<sequence>MGLKRKPIYFLSHKLSDTQTRWSTIEKEAFSIHYALQKLDHYLHNAEFTIKTDHKPLKYILESPMQNKKIQLWALGITGYNCKIEWLAGTENTIADYLSRRPNRVEVNKSDNKKTDDEDIEIDISDKAYEINTINSNEIDPKKFASCSYKESDTLTLKDFVVSGYDMKYEQSLDKELALIISQMKNGKASKSVENKYILIDEIMYYISKADTEPVLRLYVPLQLRDEVVKQYHDQDHLGVDKAYIFGQSYTKNSINMETLRKFFMEGVEQTRDKFSRRYKNERESSSGEDDIPLMELTKRVKYRKKRIKAQYEDTSDEVDNMSLHELQNKLKSWDTT</sequence>
<dbReference type="InterPro" id="IPR041373">
    <property type="entry name" value="RT_RNaseH"/>
</dbReference>
<dbReference type="EMBL" id="CAJPWZ010002351">
    <property type="protein sequence ID" value="CAG2236349.1"/>
    <property type="molecule type" value="Genomic_DNA"/>
</dbReference>
<dbReference type="Gene3D" id="1.10.340.70">
    <property type="match status" value="1"/>
</dbReference>
<organism evidence="8 9">
    <name type="scientific">Mytilus edulis</name>
    <name type="common">Blue mussel</name>
    <dbReference type="NCBI Taxonomy" id="6550"/>
    <lineage>
        <taxon>Eukaryota</taxon>
        <taxon>Metazoa</taxon>
        <taxon>Spiralia</taxon>
        <taxon>Lophotrochozoa</taxon>
        <taxon>Mollusca</taxon>
        <taxon>Bivalvia</taxon>
        <taxon>Autobranchia</taxon>
        <taxon>Pteriomorphia</taxon>
        <taxon>Mytilida</taxon>
        <taxon>Mytiloidea</taxon>
        <taxon>Mytilidae</taxon>
        <taxon>Mytilinae</taxon>
        <taxon>Mytilus</taxon>
    </lineage>
</organism>
<proteinExistence type="predicted"/>
<dbReference type="GO" id="GO:0003964">
    <property type="term" value="F:RNA-directed DNA polymerase activity"/>
    <property type="evidence" value="ECO:0007669"/>
    <property type="project" value="UniProtKB-KW"/>
</dbReference>
<evidence type="ECO:0000313" key="9">
    <source>
        <dbReference type="Proteomes" id="UP000683360"/>
    </source>
</evidence>
<dbReference type="PANTHER" id="PTHR37984:SF5">
    <property type="entry name" value="PROTEIN NYNRIN-LIKE"/>
    <property type="match status" value="1"/>
</dbReference>
<dbReference type="Proteomes" id="UP000683360">
    <property type="component" value="Unassembled WGS sequence"/>
</dbReference>
<keyword evidence="4" id="KW-0255">Endonuclease</keyword>